<sequence length="46" mass="5380">MLDEFIAEKPPGLNLAQAMQLLYSLDDAPIDRWILIRENRIRAGRR</sequence>
<name>B9ERT7_PROMM</name>
<dbReference type="Proteomes" id="UP000001423">
    <property type="component" value="Chromosome"/>
</dbReference>
<proteinExistence type="predicted"/>
<dbReference type="HOGENOM" id="CLU_3187711_0_0_3"/>
<evidence type="ECO:0000313" key="2">
    <source>
        <dbReference type="Proteomes" id="UP000001423"/>
    </source>
</evidence>
<keyword evidence="2" id="KW-1185">Reference proteome</keyword>
<protein>
    <submittedName>
        <fullName evidence="1">Uncharacterized protein</fullName>
    </submittedName>
</protein>
<organism evidence="1 2">
    <name type="scientific">Prochlorococcus marinus (strain MIT 9313)</name>
    <dbReference type="NCBI Taxonomy" id="74547"/>
    <lineage>
        <taxon>Bacteria</taxon>
        <taxon>Bacillati</taxon>
        <taxon>Cyanobacteriota</taxon>
        <taxon>Cyanophyceae</taxon>
        <taxon>Synechococcales</taxon>
        <taxon>Prochlorococcaceae</taxon>
        <taxon>Prochlorococcus</taxon>
    </lineage>
</organism>
<gene>
    <name evidence="1" type="ordered locus">PMT_2519</name>
</gene>
<reference evidence="1 2" key="1">
    <citation type="journal article" date="2003" name="Nature">
        <title>Genome divergence in two Prochlorococcus ecotypes reflects oceanic niche differentiation.</title>
        <authorList>
            <person name="Rocap G."/>
            <person name="Larimer F.W."/>
            <person name="Lamerdin J.E."/>
            <person name="Malfatti S."/>
            <person name="Chain P."/>
            <person name="Ahlgren N.A."/>
            <person name="Arellano A."/>
            <person name="Coleman M."/>
            <person name="Hauser L."/>
            <person name="Hess W.R."/>
            <person name="Johnson Z.I."/>
            <person name="Land M.L."/>
            <person name="Lindell D."/>
            <person name="Post A.F."/>
            <person name="Regala W."/>
            <person name="Shah M."/>
            <person name="Shaw S.L."/>
            <person name="Steglich C."/>
            <person name="Sullivan M.B."/>
            <person name="Ting C.S."/>
            <person name="Tolonen A."/>
            <person name="Webb E.A."/>
            <person name="Zinser E.R."/>
            <person name="Chisholm S.W."/>
        </authorList>
    </citation>
    <scope>NUCLEOTIDE SEQUENCE [LARGE SCALE GENOMIC DNA]</scope>
    <source>
        <strain evidence="2">MIT 9313</strain>
    </source>
</reference>
<evidence type="ECO:0000313" key="1">
    <source>
        <dbReference type="EMBL" id="CAX32038.1"/>
    </source>
</evidence>
<dbReference type="KEGG" id="pmt:PMT_2519"/>
<accession>B9ERT7</accession>
<dbReference type="AlphaFoldDB" id="B9ERT7"/>
<dbReference type="EMBL" id="BX548175">
    <property type="protein sequence ID" value="CAX32038.1"/>
    <property type="molecule type" value="Genomic_DNA"/>
</dbReference>